<keyword evidence="2" id="KW-1185">Reference proteome</keyword>
<gene>
    <name evidence="1" type="ORF">dnm_065630</name>
</gene>
<sequence length="70" mass="8214">MLKFGISISKYRAIPGKFTLIYHLFPQFTTKTFDSAMQNIIKFLYKTSEVSAPKTSVREFETENTKEERK</sequence>
<name>A0A975BRR0_9BACT</name>
<dbReference type="Proteomes" id="UP000663722">
    <property type="component" value="Chromosome"/>
</dbReference>
<reference evidence="1" key="1">
    <citation type="journal article" date="2021" name="Microb. Physiol.">
        <title>Proteogenomic Insights into the Physiology of Marine, Sulfate-Reducing, Filamentous Desulfonema limicola and Desulfonema magnum.</title>
        <authorList>
            <person name="Schnaars V."/>
            <person name="Wohlbrand L."/>
            <person name="Scheve S."/>
            <person name="Hinrichs C."/>
            <person name="Reinhardt R."/>
            <person name="Rabus R."/>
        </authorList>
    </citation>
    <scope>NUCLEOTIDE SEQUENCE</scope>
    <source>
        <strain evidence="1">4be13</strain>
    </source>
</reference>
<dbReference type="RefSeq" id="WP_207678681.1">
    <property type="nucleotide sequence ID" value="NZ_CP061800.1"/>
</dbReference>
<accession>A0A975BRR0</accession>
<dbReference type="KEGG" id="dmm:dnm_065630"/>
<protein>
    <submittedName>
        <fullName evidence="1">Uncharacterized protein</fullName>
    </submittedName>
</protein>
<organism evidence="1 2">
    <name type="scientific">Desulfonema magnum</name>
    <dbReference type="NCBI Taxonomy" id="45655"/>
    <lineage>
        <taxon>Bacteria</taxon>
        <taxon>Pseudomonadati</taxon>
        <taxon>Thermodesulfobacteriota</taxon>
        <taxon>Desulfobacteria</taxon>
        <taxon>Desulfobacterales</taxon>
        <taxon>Desulfococcaceae</taxon>
        <taxon>Desulfonema</taxon>
    </lineage>
</organism>
<proteinExistence type="predicted"/>
<evidence type="ECO:0000313" key="2">
    <source>
        <dbReference type="Proteomes" id="UP000663722"/>
    </source>
</evidence>
<dbReference type="AlphaFoldDB" id="A0A975BRR0"/>
<dbReference type="EMBL" id="CP061800">
    <property type="protein sequence ID" value="QTA90502.1"/>
    <property type="molecule type" value="Genomic_DNA"/>
</dbReference>
<evidence type="ECO:0000313" key="1">
    <source>
        <dbReference type="EMBL" id="QTA90502.1"/>
    </source>
</evidence>